<gene>
    <name evidence="2" type="ORF">OUZ56_018240</name>
</gene>
<protein>
    <submittedName>
        <fullName evidence="2">Uncharacterized protein</fullName>
    </submittedName>
</protein>
<comment type="caution">
    <text evidence="2">The sequence shown here is derived from an EMBL/GenBank/DDBJ whole genome shotgun (WGS) entry which is preliminary data.</text>
</comment>
<organism evidence="2 3">
    <name type="scientific">Daphnia magna</name>
    <dbReference type="NCBI Taxonomy" id="35525"/>
    <lineage>
        <taxon>Eukaryota</taxon>
        <taxon>Metazoa</taxon>
        <taxon>Ecdysozoa</taxon>
        <taxon>Arthropoda</taxon>
        <taxon>Crustacea</taxon>
        <taxon>Branchiopoda</taxon>
        <taxon>Diplostraca</taxon>
        <taxon>Cladocera</taxon>
        <taxon>Anomopoda</taxon>
        <taxon>Daphniidae</taxon>
        <taxon>Daphnia</taxon>
    </lineage>
</organism>
<reference evidence="2 3" key="1">
    <citation type="journal article" date="2023" name="Nucleic Acids Res.">
        <title>The hologenome of Daphnia magna reveals possible DNA methylation and microbiome-mediated evolution of the host genome.</title>
        <authorList>
            <person name="Chaturvedi A."/>
            <person name="Li X."/>
            <person name="Dhandapani V."/>
            <person name="Marshall H."/>
            <person name="Kissane S."/>
            <person name="Cuenca-Cambronero M."/>
            <person name="Asole G."/>
            <person name="Calvet F."/>
            <person name="Ruiz-Romero M."/>
            <person name="Marangio P."/>
            <person name="Guigo R."/>
            <person name="Rago D."/>
            <person name="Mirbahai L."/>
            <person name="Eastwood N."/>
            <person name="Colbourne J.K."/>
            <person name="Zhou J."/>
            <person name="Mallon E."/>
            <person name="Orsini L."/>
        </authorList>
    </citation>
    <scope>NUCLEOTIDE SEQUENCE [LARGE SCALE GENOMIC DNA]</scope>
    <source>
        <strain evidence="2">LRV0_1</strain>
    </source>
</reference>
<evidence type="ECO:0000313" key="2">
    <source>
        <dbReference type="EMBL" id="KAK4009157.1"/>
    </source>
</evidence>
<name>A0ABQ9Z8C9_9CRUS</name>
<accession>A0ABQ9Z8C9</accession>
<keyword evidence="3" id="KW-1185">Reference proteome</keyword>
<evidence type="ECO:0000256" key="1">
    <source>
        <dbReference type="SAM" id="MobiDB-lite"/>
    </source>
</evidence>
<sequence>MTNVGKVVAFVGSENQKGCRKEFARKTPVQSDKASTKLVKRAGTDSDACPGDEKCRSHRKLQWGMEFTDGSSAQEGRDLAVLCGLENVKRSDLKDVYFVTPD</sequence>
<dbReference type="Proteomes" id="UP001234178">
    <property type="component" value="Unassembled WGS sequence"/>
</dbReference>
<feature type="region of interest" description="Disordered" evidence="1">
    <location>
        <begin position="23"/>
        <end position="51"/>
    </location>
</feature>
<evidence type="ECO:0000313" key="3">
    <source>
        <dbReference type="Proteomes" id="UP001234178"/>
    </source>
</evidence>
<proteinExistence type="predicted"/>
<dbReference type="EMBL" id="JAOYFB010000003">
    <property type="protein sequence ID" value="KAK4009157.1"/>
    <property type="molecule type" value="Genomic_DNA"/>
</dbReference>